<proteinExistence type="inferred from homology"/>
<keyword evidence="6" id="KW-1185">Reference proteome</keyword>
<name>A0A8T2QBX9_CERRI</name>
<evidence type="ECO:0000256" key="2">
    <source>
        <dbReference type="ARBA" id="ARBA00022801"/>
    </source>
</evidence>
<feature type="compositionally biased region" description="Basic and acidic residues" evidence="3">
    <location>
        <begin position="8"/>
        <end position="19"/>
    </location>
</feature>
<comment type="caution">
    <text evidence="5">The sequence shown here is derived from an EMBL/GenBank/DDBJ whole genome shotgun (WGS) entry which is preliminary data.</text>
</comment>
<feature type="region of interest" description="Disordered" evidence="3">
    <location>
        <begin position="1"/>
        <end position="24"/>
    </location>
</feature>
<dbReference type="Pfam" id="PF07859">
    <property type="entry name" value="Abhydrolase_3"/>
    <property type="match status" value="1"/>
</dbReference>
<dbReference type="Proteomes" id="UP000825935">
    <property type="component" value="Chromosome 36"/>
</dbReference>
<dbReference type="SUPFAM" id="SSF53474">
    <property type="entry name" value="alpha/beta-Hydrolases"/>
    <property type="match status" value="1"/>
</dbReference>
<dbReference type="AlphaFoldDB" id="A0A8T2QBX9"/>
<evidence type="ECO:0000313" key="5">
    <source>
        <dbReference type="EMBL" id="KAH7281118.1"/>
    </source>
</evidence>
<dbReference type="GO" id="GO:0016787">
    <property type="term" value="F:hydrolase activity"/>
    <property type="evidence" value="ECO:0007669"/>
    <property type="project" value="UniProtKB-KW"/>
</dbReference>
<accession>A0A8T2QBX9</accession>
<sequence>MAIPVPSEQKEEHPQKEQKQTSAMACEKEVVEYRPGLLILYSDGSFERPSDLDVRASADFDTSPSGVATRDVIIDGAAPGVWARIFLPRAALTLGRRSLPVVLHFHGGGFCIGSPSSAHIHRTCSRMANKSSCIWISLYYRLAPEHPLPAAYEDAFSALMWLRAQASAVMAQEGKPDISLLGDETSGKIKADPWLSEYADFSSCFLSGDSAGGTIVHFLAAKASRENLRPLQMNGMLLLHPAFPQEAPRSSVELSNVKVMFFHKSALPPRAPFGHPLMNPLHPDCPDDLSQLRLPPALVAAASNDPLLPGDVAYFQALRRAGHEAQFIESQGMGHCFHTSYDESSPAFAGSISALEAAMVAFIKRNQKRDILYEDACNHEGDILYEHPALAGDGDEAEDITERTMQIVKIREENSAQIETSQELS</sequence>
<dbReference type="Gene3D" id="3.40.50.1820">
    <property type="entry name" value="alpha/beta hydrolase"/>
    <property type="match status" value="1"/>
</dbReference>
<dbReference type="InterPro" id="IPR050466">
    <property type="entry name" value="Carboxylest/Gibb_receptor"/>
</dbReference>
<feature type="domain" description="Alpha/beta hydrolase fold-3" evidence="4">
    <location>
        <begin position="102"/>
        <end position="338"/>
    </location>
</feature>
<protein>
    <recommendedName>
        <fullName evidence="4">Alpha/beta hydrolase fold-3 domain-containing protein</fullName>
    </recommendedName>
</protein>
<evidence type="ECO:0000313" key="6">
    <source>
        <dbReference type="Proteomes" id="UP000825935"/>
    </source>
</evidence>
<dbReference type="PANTHER" id="PTHR23024">
    <property type="entry name" value="ARYLACETAMIDE DEACETYLASE"/>
    <property type="match status" value="1"/>
</dbReference>
<keyword evidence="2" id="KW-0378">Hydrolase</keyword>
<dbReference type="InterPro" id="IPR002168">
    <property type="entry name" value="Lipase_GDXG_HIS_AS"/>
</dbReference>
<comment type="similarity">
    <text evidence="1">Belongs to the 'GDXG' lipolytic enzyme family.</text>
</comment>
<dbReference type="InterPro" id="IPR013094">
    <property type="entry name" value="AB_hydrolase_3"/>
</dbReference>
<reference evidence="5" key="1">
    <citation type="submission" date="2021-08" db="EMBL/GenBank/DDBJ databases">
        <title>WGS assembly of Ceratopteris richardii.</title>
        <authorList>
            <person name="Marchant D.B."/>
            <person name="Chen G."/>
            <person name="Jenkins J."/>
            <person name="Shu S."/>
            <person name="Leebens-Mack J."/>
            <person name="Grimwood J."/>
            <person name="Schmutz J."/>
            <person name="Soltis P."/>
            <person name="Soltis D."/>
            <person name="Chen Z.-H."/>
        </authorList>
    </citation>
    <scope>NUCLEOTIDE SEQUENCE</scope>
    <source>
        <strain evidence="5">Whitten #5841</strain>
        <tissue evidence="5">Leaf</tissue>
    </source>
</reference>
<dbReference type="PROSITE" id="PS01173">
    <property type="entry name" value="LIPASE_GDXG_HIS"/>
    <property type="match status" value="1"/>
</dbReference>
<dbReference type="PANTHER" id="PTHR23024:SF635">
    <property type="entry name" value="OS07G0162700 PROTEIN"/>
    <property type="match status" value="1"/>
</dbReference>
<dbReference type="EMBL" id="CM035441">
    <property type="protein sequence ID" value="KAH7281118.1"/>
    <property type="molecule type" value="Genomic_DNA"/>
</dbReference>
<evidence type="ECO:0000256" key="1">
    <source>
        <dbReference type="ARBA" id="ARBA00010515"/>
    </source>
</evidence>
<dbReference type="OrthoDB" id="408631at2759"/>
<evidence type="ECO:0000256" key="3">
    <source>
        <dbReference type="SAM" id="MobiDB-lite"/>
    </source>
</evidence>
<organism evidence="5 6">
    <name type="scientific">Ceratopteris richardii</name>
    <name type="common">Triangle waterfern</name>
    <dbReference type="NCBI Taxonomy" id="49495"/>
    <lineage>
        <taxon>Eukaryota</taxon>
        <taxon>Viridiplantae</taxon>
        <taxon>Streptophyta</taxon>
        <taxon>Embryophyta</taxon>
        <taxon>Tracheophyta</taxon>
        <taxon>Polypodiopsida</taxon>
        <taxon>Polypodiidae</taxon>
        <taxon>Polypodiales</taxon>
        <taxon>Pteridineae</taxon>
        <taxon>Pteridaceae</taxon>
        <taxon>Parkerioideae</taxon>
        <taxon>Ceratopteris</taxon>
    </lineage>
</organism>
<gene>
    <name evidence="5" type="ORF">KP509_36G031100</name>
</gene>
<evidence type="ECO:0000259" key="4">
    <source>
        <dbReference type="Pfam" id="PF07859"/>
    </source>
</evidence>
<dbReference type="InterPro" id="IPR029058">
    <property type="entry name" value="AB_hydrolase_fold"/>
</dbReference>